<dbReference type="VEuPathDB" id="FungiDB:VP01_675g4"/>
<proteinExistence type="predicted"/>
<name>A0A0L6UER5_9BASI</name>
<accession>A0A0L6UER5</accession>
<dbReference type="AlphaFoldDB" id="A0A0L6UER5"/>
<organism evidence="3 4">
    <name type="scientific">Puccinia sorghi</name>
    <dbReference type="NCBI Taxonomy" id="27349"/>
    <lineage>
        <taxon>Eukaryota</taxon>
        <taxon>Fungi</taxon>
        <taxon>Dikarya</taxon>
        <taxon>Basidiomycota</taxon>
        <taxon>Pucciniomycotina</taxon>
        <taxon>Pucciniomycetes</taxon>
        <taxon>Pucciniales</taxon>
        <taxon>Pucciniaceae</taxon>
        <taxon>Puccinia</taxon>
    </lineage>
</organism>
<evidence type="ECO:0000313" key="4">
    <source>
        <dbReference type="Proteomes" id="UP000037035"/>
    </source>
</evidence>
<evidence type="ECO:0000313" key="3">
    <source>
        <dbReference type="EMBL" id="KNZ47001.1"/>
    </source>
</evidence>
<feature type="region of interest" description="Disordered" evidence="1">
    <location>
        <begin position="56"/>
        <end position="77"/>
    </location>
</feature>
<keyword evidence="4" id="KW-1185">Reference proteome</keyword>
<keyword evidence="2" id="KW-0812">Transmembrane</keyword>
<keyword evidence="2" id="KW-0472">Membrane</keyword>
<reference evidence="3 4" key="1">
    <citation type="submission" date="2015-08" db="EMBL/GenBank/DDBJ databases">
        <title>Next Generation Sequencing and Analysis of the Genome of Puccinia sorghi L Schw, the Causal Agent of Maize Common Rust.</title>
        <authorList>
            <person name="Rochi L."/>
            <person name="Burguener G."/>
            <person name="Darino M."/>
            <person name="Turjanski A."/>
            <person name="Kreff E."/>
            <person name="Dieguez M.J."/>
            <person name="Sacco F."/>
        </authorList>
    </citation>
    <scope>NUCLEOTIDE SEQUENCE [LARGE SCALE GENOMIC DNA]</scope>
    <source>
        <strain evidence="3 4">RO10H11247</strain>
    </source>
</reference>
<evidence type="ECO:0000256" key="2">
    <source>
        <dbReference type="SAM" id="Phobius"/>
    </source>
</evidence>
<comment type="caution">
    <text evidence="3">The sequence shown here is derived from an EMBL/GenBank/DDBJ whole genome shotgun (WGS) entry which is preliminary data.</text>
</comment>
<feature type="transmembrane region" description="Helical" evidence="2">
    <location>
        <begin position="393"/>
        <end position="411"/>
    </location>
</feature>
<dbReference type="Proteomes" id="UP000037035">
    <property type="component" value="Unassembled WGS sequence"/>
</dbReference>
<gene>
    <name evidence="3" type="ORF">VP01_675g4</name>
</gene>
<dbReference type="EMBL" id="LAVV01012117">
    <property type="protein sequence ID" value="KNZ47001.1"/>
    <property type="molecule type" value="Genomic_DNA"/>
</dbReference>
<protein>
    <submittedName>
        <fullName evidence="3">Uncharacterized protein</fullName>
    </submittedName>
</protein>
<keyword evidence="2" id="KW-1133">Transmembrane helix</keyword>
<sequence>MKTQVKSYFRESKSTIIINIPLFQTSARCFSILCMFCTRHLSCDLTLLKLEPEHNKRQVRHDRRENSQMKEKRHERESIPLRDTKSFFDGTCMQYITSQVELRLKYSFHMLKKSYITFAHPIFLEIIFEFQKNIKNPNGNVLWSPFYDFDILFLCYDCIENMNKSLASEPPSIFKSTSIRTLHKNHKTLPTNKNLLSNQTFSYVLIALFSSAYWISSNFTLVGGGSLKHPPTKTHTRAWKANQISSVSQFSLFPPWNMSHSCFHSPPSLSLNLGRILSEQSGKKHNMLYIIKLISSLGYASKNCDCIIAKGFPYLYFLLNCRGYQMNLGPSSPKIRLNFFPTYNQNTTGISSVYDLVQRKHLHLSAMEKSLVNIFQCIQIFMKFKKGYDKNSVVSFQIILSIFHIIVLILSTEYNGEKFRRIYSYFNPKTKFVSNKKLNEEHIRLL</sequence>
<evidence type="ECO:0000256" key="1">
    <source>
        <dbReference type="SAM" id="MobiDB-lite"/>
    </source>
</evidence>